<name>A0ABT9FUR0_9BACL</name>
<gene>
    <name evidence="1" type="ORF">OIN60_17035</name>
</gene>
<evidence type="ECO:0000313" key="1">
    <source>
        <dbReference type="EMBL" id="MDP4098440.1"/>
    </source>
</evidence>
<dbReference type="Proteomes" id="UP001241848">
    <property type="component" value="Unassembled WGS sequence"/>
</dbReference>
<accession>A0ABT9FUR0</accession>
<dbReference type="EMBL" id="JAPCKK010000021">
    <property type="protein sequence ID" value="MDP4098440.1"/>
    <property type="molecule type" value="Genomic_DNA"/>
</dbReference>
<evidence type="ECO:0000313" key="2">
    <source>
        <dbReference type="Proteomes" id="UP001241848"/>
    </source>
</evidence>
<organism evidence="1 2">
    <name type="scientific">Paenibacillus zeirhizosphaerae</name>
    <dbReference type="NCBI Taxonomy" id="2987519"/>
    <lineage>
        <taxon>Bacteria</taxon>
        <taxon>Bacillati</taxon>
        <taxon>Bacillota</taxon>
        <taxon>Bacilli</taxon>
        <taxon>Bacillales</taxon>
        <taxon>Paenibacillaceae</taxon>
        <taxon>Paenibacillus</taxon>
    </lineage>
</organism>
<keyword evidence="2" id="KW-1185">Reference proteome</keyword>
<protein>
    <submittedName>
        <fullName evidence="1">Uncharacterized protein</fullName>
    </submittedName>
</protein>
<proteinExistence type="predicted"/>
<reference evidence="1 2" key="1">
    <citation type="submission" date="2022-10" db="EMBL/GenBank/DDBJ databases">
        <title>Paenibacillus description and whole genome data of maize root bacterial community.</title>
        <authorList>
            <person name="Marton D."/>
            <person name="Farkas M."/>
            <person name="Cserhati M."/>
        </authorList>
    </citation>
    <scope>NUCLEOTIDE SEQUENCE [LARGE SCALE GENOMIC DNA]</scope>
    <source>
        <strain evidence="1 2">P96</strain>
    </source>
</reference>
<comment type="caution">
    <text evidence="1">The sequence shown here is derived from an EMBL/GenBank/DDBJ whole genome shotgun (WGS) entry which is preliminary data.</text>
</comment>
<dbReference type="RefSeq" id="WP_305756063.1">
    <property type="nucleotide sequence ID" value="NZ_JAPCKK010000021.1"/>
</dbReference>
<sequence length="76" mass="8549">MDSKKKPRILQKNIDFFIAALSGTPVTVWQEDPTGVYCEVGGGLIEMFSDEVVRVRNTDGSKSHYDRDVTMFQGVH</sequence>